<dbReference type="InterPro" id="IPR001609">
    <property type="entry name" value="Myosin_head_motor_dom-like"/>
</dbReference>
<dbReference type="Gene3D" id="6.20.240.20">
    <property type="match status" value="1"/>
</dbReference>
<dbReference type="SMART" id="SM00242">
    <property type="entry name" value="MYSc"/>
    <property type="match status" value="1"/>
</dbReference>
<sequence>METQDQEVGAWDAVLLDPLTEEDFISNLHQRYKRDHIYTYIGNFLVSLNPYKELPIYSAELACLYRHKGPYQLPPHIFAIAGSAWRWLRDRGEDQVIVLTGESGSGKTEAARMTTLFVAAVSEKESFRHKLTSSSLILEGFGNAKTMLNDNASRFGEYLEVEFNHCGEPVGGTITNYLLEKSRVTQHAQGERNFHIFYQLLTGADIQLLKLLKIQRNVESYSLLRCSKNCFTECHLEHINDKSDFLTTKRAMENLGLSSEEIVSILRIVASVLKLGNLVFIPSNSIDGTETCTISNDYELHEVCELLNADSTLLQTAITSRSYSDGIQFMLADLCATEATHSRDSLCKALYSRLFTFLVNRINDFLKVKPCGKQKVLGVLDVYGFEIMERNGFEQFIINFCNEKLHQVVMDQTLREEQEEYIREGIDWVPVQFFNNSPICDLIEKNNYGLLSLLDEECGKPESLISDEQFLAKIVALSTSSNHCHTTPERRCRSYITTSASSDNNMPSNCFRLRHYAGTVMYDVSGFVEKNNDSLHRDLSLVMYKCQHPLLKLLFPEGNPKRTQLKRPATIATQFRVSLNSLVHNLSSKQAHYVRCIKPNNHKRPRCFDSSLVQHQVRYLGLLETVKVRRSGFCYRLPYLQFLERYKMLCLDTWPNFSGPVVEGVNYILRDLPIPNGEFAFGQNKIFVRSPRSVFELEEFRRQRLEELAILVQKVWRGYHQRRNFLCMKRSQIIIASAWKSWRECRYGVSYEGRRHLWCLYRVAKEEYRIMKKRKQMEWAVNVIQRHYIRWKRLQFLLQLSSELPADSDSPISHDWPPCHRRLADTSLLLRRLHHKWRCHKYRLRFDQTARNRMREKVTASIIFKERKASYPRSVGHPFHGDYVRLRQNVQWKKISVESNDQYVVFADIINKIARSSGKFVPILFVLSTSSVLILDKRTLQVKYRVPATEIYRLSLSPFLDDVAVFHIRATSPCSDECSEMTIPLSSSPPGCLFQSELGKKKGDFVFQTGHVIEIVTKLFLVIQNAVGKPPEVNITTEFEANFGQQTVMVTFKCIGLPEVQPGQIRILRKRNKLEVLV</sequence>
<evidence type="ECO:0000256" key="5">
    <source>
        <dbReference type="ARBA" id="ARBA00023121"/>
    </source>
</evidence>
<evidence type="ECO:0000256" key="9">
    <source>
        <dbReference type="PROSITE-ProRule" id="PRU00782"/>
    </source>
</evidence>
<dbReference type="FunFam" id="1.20.58.530:FF:000004">
    <property type="entry name" value="Unconventional myosin ID"/>
    <property type="match status" value="1"/>
</dbReference>
<dbReference type="GO" id="GO:0005524">
    <property type="term" value="F:ATP binding"/>
    <property type="evidence" value="ECO:0007669"/>
    <property type="project" value="UniProtKB-UniRule"/>
</dbReference>
<dbReference type="PRINTS" id="PR00193">
    <property type="entry name" value="MYOSINHEAVY"/>
</dbReference>
<keyword evidence="8 9" id="KW-0009">Actin-binding</keyword>
<dbReference type="GO" id="GO:0006897">
    <property type="term" value="P:endocytosis"/>
    <property type="evidence" value="ECO:0007669"/>
    <property type="project" value="TreeGrafter"/>
</dbReference>
<keyword evidence="7 9" id="KW-0505">Motor protein</keyword>
<dbReference type="EMBL" id="OU963870">
    <property type="protein sequence ID" value="CAH0777797.1"/>
    <property type="molecule type" value="Genomic_DNA"/>
</dbReference>
<dbReference type="Pfam" id="PF06017">
    <property type="entry name" value="Myosin_TH1"/>
    <property type="match status" value="1"/>
</dbReference>
<dbReference type="GO" id="GO:0051015">
    <property type="term" value="F:actin filament binding"/>
    <property type="evidence" value="ECO:0007669"/>
    <property type="project" value="TreeGrafter"/>
</dbReference>
<feature type="region of interest" description="Actin-binding" evidence="9">
    <location>
        <begin position="579"/>
        <end position="601"/>
    </location>
</feature>
<evidence type="ECO:0000313" key="12">
    <source>
        <dbReference type="EMBL" id="CAH0777797.1"/>
    </source>
</evidence>
<evidence type="ECO:0000256" key="1">
    <source>
        <dbReference type="ARBA" id="ARBA00004413"/>
    </source>
</evidence>
<dbReference type="InterPro" id="IPR000048">
    <property type="entry name" value="IQ_motif_EF-hand-BS"/>
</dbReference>
<dbReference type="FunFam" id="1.10.10.820:FF:000001">
    <property type="entry name" value="Myosin heavy chain"/>
    <property type="match status" value="1"/>
</dbReference>
<keyword evidence="13" id="KW-1185">Reference proteome</keyword>
<dbReference type="GO" id="GO:0000146">
    <property type="term" value="F:microfilament motor activity"/>
    <property type="evidence" value="ECO:0007669"/>
    <property type="project" value="TreeGrafter"/>
</dbReference>
<keyword evidence="4 9" id="KW-0067">ATP-binding</keyword>
<comment type="similarity">
    <text evidence="2 9">Belongs to the TRAFAC class myosin-kinesin ATPase superfamily. Myosin family.</text>
</comment>
<dbReference type="GO" id="GO:0005938">
    <property type="term" value="C:cell cortex"/>
    <property type="evidence" value="ECO:0007669"/>
    <property type="project" value="UniProtKB-ARBA"/>
</dbReference>
<name>A0A9P0CFE9_BEMTA</name>
<evidence type="ECO:0000256" key="2">
    <source>
        <dbReference type="ARBA" id="ARBA00008314"/>
    </source>
</evidence>
<dbReference type="InterPro" id="IPR010926">
    <property type="entry name" value="Myosin_TH1"/>
</dbReference>
<evidence type="ECO:0000259" key="10">
    <source>
        <dbReference type="PROSITE" id="PS51456"/>
    </source>
</evidence>
<evidence type="ECO:0000256" key="8">
    <source>
        <dbReference type="ARBA" id="ARBA00023203"/>
    </source>
</evidence>
<evidence type="ECO:0000256" key="6">
    <source>
        <dbReference type="ARBA" id="ARBA00023123"/>
    </source>
</evidence>
<feature type="domain" description="Myosin motor" evidence="10">
    <location>
        <begin position="8"/>
        <end position="702"/>
    </location>
</feature>
<dbReference type="Gene3D" id="3.40.850.10">
    <property type="entry name" value="Kinesin motor domain"/>
    <property type="match status" value="1"/>
</dbReference>
<dbReference type="Gene3D" id="1.20.58.530">
    <property type="match status" value="1"/>
</dbReference>
<keyword evidence="5" id="KW-0446">Lipid-binding</keyword>
<dbReference type="GO" id="GO:0030048">
    <property type="term" value="P:actin filament-based movement"/>
    <property type="evidence" value="ECO:0007669"/>
    <property type="project" value="TreeGrafter"/>
</dbReference>
<keyword evidence="6 9" id="KW-0518">Myosin</keyword>
<organism evidence="12 13">
    <name type="scientific">Bemisia tabaci</name>
    <name type="common">Sweetpotato whitefly</name>
    <name type="synonym">Aleurodes tabaci</name>
    <dbReference type="NCBI Taxonomy" id="7038"/>
    <lineage>
        <taxon>Eukaryota</taxon>
        <taxon>Metazoa</taxon>
        <taxon>Ecdysozoa</taxon>
        <taxon>Arthropoda</taxon>
        <taxon>Hexapoda</taxon>
        <taxon>Insecta</taxon>
        <taxon>Pterygota</taxon>
        <taxon>Neoptera</taxon>
        <taxon>Paraneoptera</taxon>
        <taxon>Hemiptera</taxon>
        <taxon>Sternorrhyncha</taxon>
        <taxon>Aleyrodoidea</taxon>
        <taxon>Aleyrodidae</taxon>
        <taxon>Aleyrodinae</taxon>
        <taxon>Bemisia</taxon>
    </lineage>
</organism>
<dbReference type="SMART" id="SM00015">
    <property type="entry name" value="IQ"/>
    <property type="match status" value="1"/>
</dbReference>
<dbReference type="SUPFAM" id="SSF52540">
    <property type="entry name" value="P-loop containing nucleoside triphosphate hydrolases"/>
    <property type="match status" value="1"/>
</dbReference>
<dbReference type="PROSITE" id="PS51757">
    <property type="entry name" value="TH1"/>
    <property type="match status" value="1"/>
</dbReference>
<comment type="subcellular location">
    <subcellularLocation>
        <location evidence="1">Cell membrane</location>
        <topology evidence="1">Peripheral membrane protein</topology>
        <orientation evidence="1">Cytoplasmic side</orientation>
    </subcellularLocation>
</comment>
<dbReference type="Proteomes" id="UP001152759">
    <property type="component" value="Chromosome 9"/>
</dbReference>
<protein>
    <recommendedName>
        <fullName evidence="14">Unconventional myosin-Ib</fullName>
    </recommendedName>
</protein>
<evidence type="ECO:0008006" key="14">
    <source>
        <dbReference type="Google" id="ProtNLM"/>
    </source>
</evidence>
<feature type="binding site" evidence="9">
    <location>
        <begin position="101"/>
        <end position="108"/>
    </location>
    <ligand>
        <name>ATP</name>
        <dbReference type="ChEBI" id="CHEBI:30616"/>
    </ligand>
</feature>
<dbReference type="PROSITE" id="PS51456">
    <property type="entry name" value="MYOSIN_MOTOR"/>
    <property type="match status" value="1"/>
</dbReference>
<dbReference type="GO" id="GO:0007498">
    <property type="term" value="P:mesoderm development"/>
    <property type="evidence" value="ECO:0007669"/>
    <property type="project" value="UniProtKB-ARBA"/>
</dbReference>
<dbReference type="Gene3D" id="1.10.10.820">
    <property type="match status" value="1"/>
</dbReference>
<dbReference type="Pfam" id="PF00063">
    <property type="entry name" value="Myosin_head"/>
    <property type="match status" value="1"/>
</dbReference>
<dbReference type="GO" id="GO:0005886">
    <property type="term" value="C:plasma membrane"/>
    <property type="evidence" value="ECO:0007669"/>
    <property type="project" value="UniProtKB-SubCell"/>
</dbReference>
<dbReference type="GO" id="GO:0016459">
    <property type="term" value="C:myosin complex"/>
    <property type="evidence" value="ECO:0007669"/>
    <property type="project" value="UniProtKB-KW"/>
</dbReference>
<dbReference type="AlphaFoldDB" id="A0A9P0CFE9"/>
<evidence type="ECO:0000313" key="13">
    <source>
        <dbReference type="Proteomes" id="UP001152759"/>
    </source>
</evidence>
<evidence type="ECO:0000256" key="3">
    <source>
        <dbReference type="ARBA" id="ARBA00022741"/>
    </source>
</evidence>
<evidence type="ECO:0000256" key="4">
    <source>
        <dbReference type="ARBA" id="ARBA00022840"/>
    </source>
</evidence>
<feature type="domain" description="TH1" evidence="11">
    <location>
        <begin position="868"/>
        <end position="1078"/>
    </location>
</feature>
<dbReference type="GO" id="GO:0048803">
    <property type="term" value="P:imaginal disc-derived male genitalia morphogenesis"/>
    <property type="evidence" value="ECO:0007669"/>
    <property type="project" value="UniProtKB-ARBA"/>
</dbReference>
<dbReference type="KEGG" id="btab:109037022"/>
<dbReference type="Gene3D" id="1.20.120.720">
    <property type="entry name" value="Myosin VI head, motor domain, U50 subdomain"/>
    <property type="match status" value="1"/>
</dbReference>
<gene>
    <name evidence="12" type="ORF">BEMITA_LOCUS13711</name>
</gene>
<dbReference type="InterPro" id="IPR036961">
    <property type="entry name" value="Kinesin_motor_dom_sf"/>
</dbReference>
<proteinExistence type="inferred from homology"/>
<dbReference type="InterPro" id="IPR027417">
    <property type="entry name" value="P-loop_NTPase"/>
</dbReference>
<evidence type="ECO:0000256" key="7">
    <source>
        <dbReference type="ARBA" id="ARBA00023175"/>
    </source>
</evidence>
<keyword evidence="3 9" id="KW-0547">Nucleotide-binding</keyword>
<dbReference type="Gene3D" id="1.20.5.190">
    <property type="match status" value="1"/>
</dbReference>
<dbReference type="GO" id="GO:0007368">
    <property type="term" value="P:determination of left/right symmetry"/>
    <property type="evidence" value="ECO:0007669"/>
    <property type="project" value="UniProtKB-ARBA"/>
</dbReference>
<dbReference type="PROSITE" id="PS50096">
    <property type="entry name" value="IQ"/>
    <property type="match status" value="1"/>
</dbReference>
<dbReference type="GO" id="GO:0005902">
    <property type="term" value="C:microvillus"/>
    <property type="evidence" value="ECO:0007669"/>
    <property type="project" value="TreeGrafter"/>
</dbReference>
<dbReference type="PANTHER" id="PTHR13140">
    <property type="entry name" value="MYOSIN"/>
    <property type="match status" value="1"/>
</dbReference>
<accession>A0A9P0CFE9</accession>
<dbReference type="GO" id="GO:0005546">
    <property type="term" value="F:phosphatidylinositol-4,5-bisphosphate binding"/>
    <property type="evidence" value="ECO:0007669"/>
    <property type="project" value="UniProtKB-ARBA"/>
</dbReference>
<dbReference type="PANTHER" id="PTHR13140:SF802">
    <property type="entry name" value="UNCONVENTIONAL MYOSIN-IB ISOFORM X1"/>
    <property type="match status" value="1"/>
</dbReference>
<evidence type="ECO:0000259" key="11">
    <source>
        <dbReference type="PROSITE" id="PS51757"/>
    </source>
</evidence>
<reference evidence="12" key="1">
    <citation type="submission" date="2021-12" db="EMBL/GenBank/DDBJ databases">
        <authorList>
            <person name="King R."/>
        </authorList>
    </citation>
    <scope>NUCLEOTIDE SEQUENCE</scope>
</reference>
<dbReference type="GO" id="GO:0007015">
    <property type="term" value="P:actin filament organization"/>
    <property type="evidence" value="ECO:0007669"/>
    <property type="project" value="TreeGrafter"/>
</dbReference>